<comment type="caution">
    <text evidence="2">The sequence shown here is derived from an EMBL/GenBank/DDBJ whole genome shotgun (WGS) entry which is preliminary data.</text>
</comment>
<keyword evidence="3" id="KW-1185">Reference proteome</keyword>
<protein>
    <recommendedName>
        <fullName evidence="4">Integral membrane protein</fullName>
    </recommendedName>
</protein>
<proteinExistence type="predicted"/>
<feature type="transmembrane region" description="Helical" evidence="1">
    <location>
        <begin position="41"/>
        <end position="61"/>
    </location>
</feature>
<dbReference type="Proteomes" id="UP001205612">
    <property type="component" value="Unassembled WGS sequence"/>
</dbReference>
<name>A0ABT2AWP9_9ACTN</name>
<evidence type="ECO:0000313" key="2">
    <source>
        <dbReference type="EMBL" id="MCS0600315.1"/>
    </source>
</evidence>
<sequence>MVNEQVEDAQGRVTEGTWGMPLLVLVPAALIRILTGLSTPWLMAAWVLWGLAALLAVVGWVQVVRYGPRNASGWSTCLPLHCVLVWLGAQLVVASS</sequence>
<reference evidence="2 3" key="1">
    <citation type="submission" date="2022-08" db="EMBL/GenBank/DDBJ databases">
        <authorList>
            <person name="Somphong A."/>
            <person name="Phongsopitanun W."/>
        </authorList>
    </citation>
    <scope>NUCLEOTIDE SEQUENCE [LARGE SCALE GENOMIC DNA]</scope>
    <source>
        <strain evidence="2 3">LP11</strain>
    </source>
</reference>
<organism evidence="2 3">
    <name type="scientific">Streptomyces pyxinicus</name>
    <dbReference type="NCBI Taxonomy" id="2970331"/>
    <lineage>
        <taxon>Bacteria</taxon>
        <taxon>Bacillati</taxon>
        <taxon>Actinomycetota</taxon>
        <taxon>Actinomycetes</taxon>
        <taxon>Kitasatosporales</taxon>
        <taxon>Streptomycetaceae</taxon>
        <taxon>Streptomyces</taxon>
    </lineage>
</organism>
<evidence type="ECO:0008006" key="4">
    <source>
        <dbReference type="Google" id="ProtNLM"/>
    </source>
</evidence>
<accession>A0ABT2AWP9</accession>
<evidence type="ECO:0000313" key="3">
    <source>
        <dbReference type="Proteomes" id="UP001205612"/>
    </source>
</evidence>
<feature type="transmembrane region" description="Helical" evidence="1">
    <location>
        <begin position="73"/>
        <end position="94"/>
    </location>
</feature>
<feature type="transmembrane region" description="Helical" evidence="1">
    <location>
        <begin position="16"/>
        <end position="34"/>
    </location>
</feature>
<keyword evidence="1" id="KW-1133">Transmembrane helix</keyword>
<gene>
    <name evidence="2" type="ORF">NX794_03580</name>
</gene>
<evidence type="ECO:0000256" key="1">
    <source>
        <dbReference type="SAM" id="Phobius"/>
    </source>
</evidence>
<keyword evidence="1" id="KW-0472">Membrane</keyword>
<dbReference type="EMBL" id="JANUGP010000002">
    <property type="protein sequence ID" value="MCS0600315.1"/>
    <property type="molecule type" value="Genomic_DNA"/>
</dbReference>
<dbReference type="RefSeq" id="WP_258776631.1">
    <property type="nucleotide sequence ID" value="NZ_JANUGP010000002.1"/>
</dbReference>
<keyword evidence="1" id="KW-0812">Transmembrane</keyword>